<dbReference type="SMART" id="SM00408">
    <property type="entry name" value="IGc2"/>
    <property type="match status" value="2"/>
</dbReference>
<dbReference type="SUPFAM" id="SSF49899">
    <property type="entry name" value="Concanavalin A-like lectins/glucanases"/>
    <property type="match status" value="1"/>
</dbReference>
<keyword evidence="2" id="KW-1015">Disulfide bond</keyword>
<dbReference type="PANTHER" id="PTHR11481:SF64">
    <property type="entry name" value="FC RECEPTOR-LIKE PROTEIN 4"/>
    <property type="match status" value="1"/>
</dbReference>
<feature type="transmembrane region" description="Helical" evidence="4">
    <location>
        <begin position="596"/>
        <end position="621"/>
    </location>
</feature>
<dbReference type="InterPro" id="IPR036179">
    <property type="entry name" value="Ig-like_dom_sf"/>
</dbReference>
<dbReference type="PANTHER" id="PTHR11481">
    <property type="entry name" value="IMMUNOGLOBULIN FC RECEPTOR"/>
    <property type="match status" value="1"/>
</dbReference>
<dbReference type="InterPro" id="IPR013320">
    <property type="entry name" value="ConA-like_dom_sf"/>
</dbReference>
<organism evidence="6 7">
    <name type="scientific">Hemibagrus guttatus</name>
    <dbReference type="NCBI Taxonomy" id="175788"/>
    <lineage>
        <taxon>Eukaryota</taxon>
        <taxon>Metazoa</taxon>
        <taxon>Chordata</taxon>
        <taxon>Craniata</taxon>
        <taxon>Vertebrata</taxon>
        <taxon>Euteleostomi</taxon>
        <taxon>Actinopterygii</taxon>
        <taxon>Neopterygii</taxon>
        <taxon>Teleostei</taxon>
        <taxon>Ostariophysi</taxon>
        <taxon>Siluriformes</taxon>
        <taxon>Bagridae</taxon>
        <taxon>Hemibagrus</taxon>
    </lineage>
</organism>
<dbReference type="GO" id="GO:0007166">
    <property type="term" value="P:cell surface receptor signaling pathway"/>
    <property type="evidence" value="ECO:0007669"/>
    <property type="project" value="TreeGrafter"/>
</dbReference>
<sequence>MFQFCTQTGDSYKAKSQVKKTHLGTTPEEVKVIRNKQTDTGKVRHTSERKQEDKQTVELLRRTLSQLLESLIKEMDKFADFDLKRNQQYAVDVTLDPETAHPELILSHDGKQVRHGDLRQNVIHNPESFWEKKAMGWSLDLSLKLCDNTAPVSEAATSMMKGESPPVSLVISSNRTEHFTKDSLSLSCEDQSNSTEWTVRRYTHKWGLSICSPFGPICNISFLSTSYTGVYWCESKSGENSNPVNITVHASDQALASVLMLNCSVVMACLCLLVTIILLVKCWFQSSSAGRDSSRISYDSITERESQKVTDMKASRDIKRPTTSAKEPDRLSHMLISLPAVTLAQGNPKAVVSIKPDKHVFTCERVILRCDIQGGDVEWTYTWYKNKDSFYASGDRLIADSTMQEVSISCVIKSDSGTYTCRGRERNSQSSEISDAVTLTVSETPLPVLSVSPQVWLNEGDSVTLSCDVTDSSTNWTFSWYRDVPQRDSNGHITYRAVPLSDSSRGSGDKYTFNPAALNHTGVYICRGKRQDRAFYTHYSNLQPLWITVPGSTCNISFLSTSYTGVYWCESESGENSNPVNITVHGPSGVEAPFSVLMLICSVVTASPYLLVTFILLLICYRARVSTLSQYYHFMTAVELVVDQEH</sequence>
<dbReference type="SUPFAM" id="SSF48726">
    <property type="entry name" value="Immunoglobulin"/>
    <property type="match status" value="2"/>
</dbReference>
<evidence type="ECO:0000259" key="5">
    <source>
        <dbReference type="PROSITE" id="PS50835"/>
    </source>
</evidence>
<evidence type="ECO:0000256" key="4">
    <source>
        <dbReference type="SAM" id="Phobius"/>
    </source>
</evidence>
<gene>
    <name evidence="6" type="ORF">QTP70_007734</name>
</gene>
<dbReference type="GO" id="GO:0004888">
    <property type="term" value="F:transmembrane signaling receptor activity"/>
    <property type="evidence" value="ECO:0007669"/>
    <property type="project" value="TreeGrafter"/>
</dbReference>
<dbReference type="Gene3D" id="2.60.120.920">
    <property type="match status" value="1"/>
</dbReference>
<dbReference type="Proteomes" id="UP001274896">
    <property type="component" value="Unassembled WGS sequence"/>
</dbReference>
<dbReference type="Pfam" id="PF13765">
    <property type="entry name" value="PRY"/>
    <property type="match status" value="1"/>
</dbReference>
<protein>
    <recommendedName>
        <fullName evidence="5">Ig-like domain-containing protein</fullName>
    </recommendedName>
</protein>
<dbReference type="Gene3D" id="2.60.40.10">
    <property type="entry name" value="Immunoglobulins"/>
    <property type="match status" value="3"/>
</dbReference>
<keyword evidence="4" id="KW-0472">Membrane</keyword>
<dbReference type="AlphaFoldDB" id="A0AAE0R6Y2"/>
<dbReference type="GO" id="GO:0006955">
    <property type="term" value="P:immune response"/>
    <property type="evidence" value="ECO:0007669"/>
    <property type="project" value="TreeGrafter"/>
</dbReference>
<evidence type="ECO:0000313" key="7">
    <source>
        <dbReference type="Proteomes" id="UP001274896"/>
    </source>
</evidence>
<dbReference type="InterPro" id="IPR007110">
    <property type="entry name" value="Ig-like_dom"/>
</dbReference>
<dbReference type="Pfam" id="PF13895">
    <property type="entry name" value="Ig_2"/>
    <property type="match status" value="1"/>
</dbReference>
<dbReference type="InterPro" id="IPR003598">
    <property type="entry name" value="Ig_sub2"/>
</dbReference>
<dbReference type="InterPro" id="IPR043136">
    <property type="entry name" value="B30.2/SPRY_sf"/>
</dbReference>
<dbReference type="InterPro" id="IPR050488">
    <property type="entry name" value="Ig_Fc_receptor"/>
</dbReference>
<dbReference type="InterPro" id="IPR006574">
    <property type="entry name" value="PRY"/>
</dbReference>
<dbReference type="PRINTS" id="PR01407">
    <property type="entry name" value="BUTYPHLNCDUF"/>
</dbReference>
<dbReference type="InterPro" id="IPR003879">
    <property type="entry name" value="Butyrophylin_SPRY"/>
</dbReference>
<dbReference type="InterPro" id="IPR003599">
    <property type="entry name" value="Ig_sub"/>
</dbReference>
<dbReference type="InterPro" id="IPR013783">
    <property type="entry name" value="Ig-like_fold"/>
</dbReference>
<name>A0AAE0R6Y2_9TELE</name>
<dbReference type="Pfam" id="PF13927">
    <property type="entry name" value="Ig_3"/>
    <property type="match status" value="1"/>
</dbReference>
<evidence type="ECO:0000313" key="6">
    <source>
        <dbReference type="EMBL" id="KAK3545502.1"/>
    </source>
</evidence>
<dbReference type="SMART" id="SM00409">
    <property type="entry name" value="IG"/>
    <property type="match status" value="3"/>
</dbReference>
<accession>A0AAE0R6Y2</accession>
<dbReference type="SMART" id="SM00589">
    <property type="entry name" value="PRY"/>
    <property type="match status" value="1"/>
</dbReference>
<reference evidence="6" key="1">
    <citation type="submission" date="2023-06" db="EMBL/GenBank/DDBJ databases">
        <title>Male Hemibagrus guttatus genome.</title>
        <authorList>
            <person name="Bian C."/>
        </authorList>
    </citation>
    <scope>NUCLEOTIDE SEQUENCE</scope>
    <source>
        <strain evidence="6">Male_cb2023</strain>
        <tissue evidence="6">Muscle</tissue>
    </source>
</reference>
<evidence type="ECO:0000256" key="3">
    <source>
        <dbReference type="SAM" id="MobiDB-lite"/>
    </source>
</evidence>
<feature type="domain" description="Ig-like" evidence="5">
    <location>
        <begin position="447"/>
        <end position="543"/>
    </location>
</feature>
<keyword evidence="7" id="KW-1185">Reference proteome</keyword>
<dbReference type="PROSITE" id="PS50835">
    <property type="entry name" value="IG_LIKE"/>
    <property type="match status" value="2"/>
</dbReference>
<keyword evidence="4" id="KW-1133">Transmembrane helix</keyword>
<comment type="caution">
    <text evidence="6">The sequence shown here is derived from an EMBL/GenBank/DDBJ whole genome shotgun (WGS) entry which is preliminary data.</text>
</comment>
<keyword evidence="4" id="KW-0812">Transmembrane</keyword>
<proteinExistence type="predicted"/>
<keyword evidence="1" id="KW-0732">Signal</keyword>
<dbReference type="GO" id="GO:0009897">
    <property type="term" value="C:external side of plasma membrane"/>
    <property type="evidence" value="ECO:0007669"/>
    <property type="project" value="TreeGrafter"/>
</dbReference>
<dbReference type="EMBL" id="JAUCMX010000005">
    <property type="protein sequence ID" value="KAK3545502.1"/>
    <property type="molecule type" value="Genomic_DNA"/>
</dbReference>
<evidence type="ECO:0000256" key="2">
    <source>
        <dbReference type="ARBA" id="ARBA00023157"/>
    </source>
</evidence>
<feature type="domain" description="Ig-like" evidence="5">
    <location>
        <begin position="348"/>
        <end position="438"/>
    </location>
</feature>
<feature type="region of interest" description="Disordered" evidence="3">
    <location>
        <begin position="307"/>
        <end position="326"/>
    </location>
</feature>
<feature type="transmembrane region" description="Helical" evidence="4">
    <location>
        <begin position="259"/>
        <end position="280"/>
    </location>
</feature>
<evidence type="ECO:0000256" key="1">
    <source>
        <dbReference type="ARBA" id="ARBA00022729"/>
    </source>
</evidence>